<evidence type="ECO:0000313" key="2">
    <source>
        <dbReference type="Proteomes" id="UP001152888"/>
    </source>
</evidence>
<dbReference type="EMBL" id="CAKOFQ010006701">
    <property type="protein sequence ID" value="CAH1962288.1"/>
    <property type="molecule type" value="Genomic_DNA"/>
</dbReference>
<comment type="caution">
    <text evidence="1">The sequence shown here is derived from an EMBL/GenBank/DDBJ whole genome shotgun (WGS) entry which is preliminary data.</text>
</comment>
<sequence>MFEHFQIRICLCLRFSVYIVMTIGKKCKRIQYRCRLLYNVIKIIIYLKNTQVMSTQGSPSLVHRYPVSLRRVGSRPNFHFGDT</sequence>
<protein>
    <submittedName>
        <fullName evidence="1">Uncharacterized protein</fullName>
    </submittedName>
</protein>
<gene>
    <name evidence="1" type="ORF">ACAOBT_LOCUS4608</name>
</gene>
<proteinExistence type="predicted"/>
<evidence type="ECO:0000313" key="1">
    <source>
        <dbReference type="EMBL" id="CAH1962288.1"/>
    </source>
</evidence>
<name>A0A9P0JXV0_ACAOB</name>
<keyword evidence="2" id="KW-1185">Reference proteome</keyword>
<dbReference type="Proteomes" id="UP001152888">
    <property type="component" value="Unassembled WGS sequence"/>
</dbReference>
<reference evidence="1" key="1">
    <citation type="submission" date="2022-03" db="EMBL/GenBank/DDBJ databases">
        <authorList>
            <person name="Sayadi A."/>
        </authorList>
    </citation>
    <scope>NUCLEOTIDE SEQUENCE</scope>
</reference>
<organism evidence="1 2">
    <name type="scientific">Acanthoscelides obtectus</name>
    <name type="common">Bean weevil</name>
    <name type="synonym">Bruchus obtectus</name>
    <dbReference type="NCBI Taxonomy" id="200917"/>
    <lineage>
        <taxon>Eukaryota</taxon>
        <taxon>Metazoa</taxon>
        <taxon>Ecdysozoa</taxon>
        <taxon>Arthropoda</taxon>
        <taxon>Hexapoda</taxon>
        <taxon>Insecta</taxon>
        <taxon>Pterygota</taxon>
        <taxon>Neoptera</taxon>
        <taxon>Endopterygota</taxon>
        <taxon>Coleoptera</taxon>
        <taxon>Polyphaga</taxon>
        <taxon>Cucujiformia</taxon>
        <taxon>Chrysomeloidea</taxon>
        <taxon>Chrysomelidae</taxon>
        <taxon>Bruchinae</taxon>
        <taxon>Bruchini</taxon>
        <taxon>Acanthoscelides</taxon>
    </lineage>
</organism>
<accession>A0A9P0JXV0</accession>
<dbReference type="AlphaFoldDB" id="A0A9P0JXV0"/>